<evidence type="ECO:0000313" key="11">
    <source>
        <dbReference type="Ensembl" id="ENSOTSP00005028593.2"/>
    </source>
</evidence>
<dbReference type="Pfam" id="PF22924">
    <property type="entry name" value="ACOX_C_alpha1"/>
    <property type="match status" value="1"/>
</dbReference>
<evidence type="ECO:0000256" key="5">
    <source>
        <dbReference type="ARBA" id="ARBA00023002"/>
    </source>
</evidence>
<dbReference type="GeneTree" id="ENSGT00940000161693"/>
<dbReference type="Pfam" id="PF01756">
    <property type="entry name" value="ACOX"/>
    <property type="match status" value="1"/>
</dbReference>
<comment type="cofactor">
    <cofactor evidence="1">
        <name>FAD</name>
        <dbReference type="ChEBI" id="CHEBI:57692"/>
    </cofactor>
</comment>
<dbReference type="Ensembl" id="ENSOTST00005030914.2">
    <property type="protein sequence ID" value="ENSOTSP00005028593.2"/>
    <property type="gene ID" value="ENSOTSG00005013354.2"/>
</dbReference>
<dbReference type="InterPro" id="IPR036250">
    <property type="entry name" value="AcylCo_DH-like_C"/>
</dbReference>
<protein>
    <recommendedName>
        <fullName evidence="6">Acyl-coenzyme A oxidase-like protein</fullName>
    </recommendedName>
</protein>
<dbReference type="FunFam" id="1.20.140.10:FF:000034">
    <property type="entry name" value="Acyl-coenzyme A oxidase"/>
    <property type="match status" value="1"/>
</dbReference>
<dbReference type="Gene3D" id="3.40.50.300">
    <property type="entry name" value="P-loop containing nucleotide triphosphate hydrolases"/>
    <property type="match status" value="1"/>
</dbReference>
<gene>
    <name evidence="11" type="primary">acoxl</name>
</gene>
<reference evidence="11" key="2">
    <citation type="submission" date="2025-09" db="UniProtKB">
        <authorList>
            <consortium name="Ensembl"/>
        </authorList>
    </citation>
    <scope>IDENTIFICATION</scope>
</reference>
<organism evidence="11 12">
    <name type="scientific">Oncorhynchus tshawytscha</name>
    <name type="common">Chinook salmon</name>
    <name type="synonym">Salmo tshawytscha</name>
    <dbReference type="NCBI Taxonomy" id="74940"/>
    <lineage>
        <taxon>Eukaryota</taxon>
        <taxon>Metazoa</taxon>
        <taxon>Chordata</taxon>
        <taxon>Craniata</taxon>
        <taxon>Vertebrata</taxon>
        <taxon>Euteleostomi</taxon>
        <taxon>Actinopterygii</taxon>
        <taxon>Neopterygii</taxon>
        <taxon>Teleostei</taxon>
        <taxon>Protacanthopterygii</taxon>
        <taxon>Salmoniformes</taxon>
        <taxon>Salmonidae</taxon>
        <taxon>Salmoninae</taxon>
        <taxon>Oncorhynchus</taxon>
    </lineage>
</organism>
<dbReference type="Proteomes" id="UP000694402">
    <property type="component" value="Unassembled WGS sequence"/>
</dbReference>
<evidence type="ECO:0000259" key="10">
    <source>
        <dbReference type="Pfam" id="PF22924"/>
    </source>
</evidence>
<keyword evidence="4" id="KW-0274">FAD</keyword>
<evidence type="ECO:0000256" key="1">
    <source>
        <dbReference type="ARBA" id="ARBA00001974"/>
    </source>
</evidence>
<evidence type="ECO:0000259" key="9">
    <source>
        <dbReference type="Pfam" id="PF02770"/>
    </source>
</evidence>
<dbReference type="PANTHER" id="PTHR10909:SF352">
    <property type="entry name" value="ACYL-COENZYME A OXIDASE-LIKE PROTEIN"/>
    <property type="match status" value="1"/>
</dbReference>
<dbReference type="Pfam" id="PF02770">
    <property type="entry name" value="Acyl-CoA_dh_M"/>
    <property type="match status" value="1"/>
</dbReference>
<evidence type="ECO:0000256" key="4">
    <source>
        <dbReference type="ARBA" id="ARBA00022827"/>
    </source>
</evidence>
<dbReference type="GO" id="GO:0071949">
    <property type="term" value="F:FAD binding"/>
    <property type="evidence" value="ECO:0007669"/>
    <property type="project" value="InterPro"/>
</dbReference>
<dbReference type="InterPro" id="IPR027417">
    <property type="entry name" value="P-loop_NTPase"/>
</dbReference>
<evidence type="ECO:0000256" key="2">
    <source>
        <dbReference type="ARBA" id="ARBA00006288"/>
    </source>
</evidence>
<dbReference type="Pfam" id="PF00685">
    <property type="entry name" value="Sulfotransfer_1"/>
    <property type="match status" value="1"/>
</dbReference>
<name>A0A8C8LMM6_ONCTS</name>
<dbReference type="InterPro" id="IPR012258">
    <property type="entry name" value="Acyl-CoA_oxidase"/>
</dbReference>
<sequence>MSSSFSAKIQSKMELAKDMKEEDKLYRYNGVLYPVLMSPEENLKAMERLEARADDVMLVAYPKCGFNWMVAVLRKIIAQATGETAESKFPPLMEFFGTEMLQVFHQAPSPRFLGTHMHPDNIPESFTTKKTKMLVIFRNPKDTVVSFYHFSNKNPVLPTAKSWDCFFSEFMSGKVPWGSYFDHVLGWERRMDDPNVMIVTFEELKQDLSDGVRRVSEFFGFSLSDAQVQTIAEESTFNAMKESSKASHGQMGNVFFRKGEVGDWKNHFTLAQSQEMDTAFKKHLAGTTLGAKLNYTSSDIIRTRKLTVKVTIFSCVWLCCVLRLTMDISQQERTYETSMADKSTPSSLARYLDGEFWETKDHIREEISQGEPFRTSSYGLTLDQNRDLTVERLEYVLTRPLMRHHLKDQMKEKQPGFIAKSLGITELICSADMSTGVKLGVVCGLFGGAVTNLGSPGQKKKWYLPVTDSEFTGMFAMTERGHGSNVRGILTEACYEPSTQEFIIHTPCEDAQKMYIGNSMKGNYASVFAQLIINGDSHGPHCFIVPIRDRHGVMNPGVTAIDMKHKEGLHGVDNGILIFDNVRIPRTNLLSKFGCVSADGLYSSPVQNKSKRFNAMLAALTPTRLGLTVQAIAAMKLGLIIAVRYSHSRRQFGPKDQQEVKIIEHQTQYLRLMPHLAAALALTFTTRFAACTMDHALCKGEVLQNNSSLQALVAGLKAYSTWENLACLQECRECTGGMGFMMENRIPALKCDSDVFVTFEGDNVVMLQVVVKELMTQFTRQLGNSVVGGLIKTWTSSVSDRVRTSFLGFNVDTVGDMSFLLKAVSYRERVLQRSLATRLYNKVEKKSEEFFDAWNSCLHHVTCLALAHIHRVTLEQFALAVQECPVEEDHTLLTKFCLLHGTSLVYQERAWYLEHHYLTPATSRQIRTQMLELCRLVKDEALKVVSDFNVPSCCIQAPIAGVANPRAEWAFYSAPEHPIRASKL</sequence>
<reference evidence="11" key="1">
    <citation type="submission" date="2025-08" db="UniProtKB">
        <authorList>
            <consortium name="Ensembl"/>
        </authorList>
    </citation>
    <scope>IDENTIFICATION</scope>
</reference>
<dbReference type="AlphaFoldDB" id="A0A8C8LMM6"/>
<feature type="domain" description="Acyl-CoA oxidase C-terminal" evidence="8">
    <location>
        <begin position="818"/>
        <end position="960"/>
    </location>
</feature>
<dbReference type="PANTHER" id="PTHR10909">
    <property type="entry name" value="ELECTRON TRANSPORT OXIDOREDUCTASE"/>
    <property type="match status" value="1"/>
</dbReference>
<evidence type="ECO:0000259" key="8">
    <source>
        <dbReference type="Pfam" id="PF01756"/>
    </source>
</evidence>
<feature type="domain" description="Acyl-CoA oxidase/dehydrogenase middle" evidence="9">
    <location>
        <begin position="475"/>
        <end position="582"/>
    </location>
</feature>
<dbReference type="SUPFAM" id="SSF56645">
    <property type="entry name" value="Acyl-CoA dehydrogenase NM domain-like"/>
    <property type="match status" value="1"/>
</dbReference>
<keyword evidence="5" id="KW-0560">Oxidoreductase</keyword>
<dbReference type="InterPro" id="IPR000863">
    <property type="entry name" value="Sulfotransferase_dom"/>
</dbReference>
<evidence type="ECO:0000313" key="12">
    <source>
        <dbReference type="Proteomes" id="UP000694402"/>
    </source>
</evidence>
<dbReference type="InterPro" id="IPR009100">
    <property type="entry name" value="AcylCoA_DH/oxidase_NM_dom_sf"/>
</dbReference>
<dbReference type="GO" id="GO:0055088">
    <property type="term" value="P:lipid homeostasis"/>
    <property type="evidence" value="ECO:0007669"/>
    <property type="project" value="TreeGrafter"/>
</dbReference>
<evidence type="ECO:0000256" key="6">
    <source>
        <dbReference type="ARBA" id="ARBA00073085"/>
    </source>
</evidence>
<dbReference type="InterPro" id="IPR002655">
    <property type="entry name" value="Acyl-CoA_oxidase_C"/>
</dbReference>
<dbReference type="GO" id="GO:0005504">
    <property type="term" value="F:fatty acid binding"/>
    <property type="evidence" value="ECO:0007669"/>
    <property type="project" value="TreeGrafter"/>
</dbReference>
<dbReference type="Gene3D" id="1.20.140.10">
    <property type="entry name" value="Butyryl-CoA Dehydrogenase, subunit A, domain 3"/>
    <property type="match status" value="2"/>
</dbReference>
<keyword evidence="3" id="KW-0285">Flavoprotein</keyword>
<dbReference type="GO" id="GO:0005777">
    <property type="term" value="C:peroxisome"/>
    <property type="evidence" value="ECO:0007669"/>
    <property type="project" value="InterPro"/>
</dbReference>
<dbReference type="SUPFAM" id="SSF52540">
    <property type="entry name" value="P-loop containing nucleoside triphosphate hydrolases"/>
    <property type="match status" value="1"/>
</dbReference>
<dbReference type="GO" id="GO:0003997">
    <property type="term" value="F:acyl-CoA oxidase activity"/>
    <property type="evidence" value="ECO:0007669"/>
    <property type="project" value="InterPro"/>
</dbReference>
<dbReference type="SUPFAM" id="SSF47203">
    <property type="entry name" value="Acyl-CoA dehydrogenase C-terminal domain-like"/>
    <property type="match status" value="2"/>
</dbReference>
<dbReference type="InterPro" id="IPR006091">
    <property type="entry name" value="Acyl-CoA_Oxase/DH_mid-dom"/>
</dbReference>
<accession>A0A8C8LMM6</accession>
<feature type="domain" description="Acyl-CoA oxidase C-alpha1" evidence="10">
    <location>
        <begin position="619"/>
        <end position="775"/>
    </location>
</feature>
<dbReference type="FunFam" id="1.20.140.10:FF:000033">
    <property type="entry name" value="Acyl-coenzyme A oxidase"/>
    <property type="match status" value="1"/>
</dbReference>
<dbReference type="Gene3D" id="2.40.110.10">
    <property type="entry name" value="Butyryl-CoA Dehydrogenase, subunit A, domain 2"/>
    <property type="match status" value="1"/>
</dbReference>
<dbReference type="GO" id="GO:0033540">
    <property type="term" value="P:fatty acid beta-oxidation using acyl-CoA oxidase"/>
    <property type="evidence" value="ECO:0007669"/>
    <property type="project" value="TreeGrafter"/>
</dbReference>
<dbReference type="InterPro" id="IPR055060">
    <property type="entry name" value="ACOX_C_alpha1"/>
</dbReference>
<dbReference type="FunFam" id="2.40.110.10:FF:000019">
    <property type="entry name" value="Acyl-coenzyme A oxidase"/>
    <property type="match status" value="1"/>
</dbReference>
<keyword evidence="12" id="KW-1185">Reference proteome</keyword>
<evidence type="ECO:0000259" key="7">
    <source>
        <dbReference type="Pfam" id="PF00685"/>
    </source>
</evidence>
<proteinExistence type="inferred from homology"/>
<feature type="domain" description="Sulfotransferase" evidence="7">
    <location>
        <begin position="54"/>
        <end position="287"/>
    </location>
</feature>
<comment type="similarity">
    <text evidence="2">Belongs to the acyl-CoA oxidase family.</text>
</comment>
<dbReference type="InterPro" id="IPR046373">
    <property type="entry name" value="Acyl-CoA_Oxase/DH_mid-dom_sf"/>
</dbReference>
<dbReference type="GO" id="GO:0008146">
    <property type="term" value="F:sulfotransferase activity"/>
    <property type="evidence" value="ECO:0007669"/>
    <property type="project" value="InterPro"/>
</dbReference>
<evidence type="ECO:0000256" key="3">
    <source>
        <dbReference type="ARBA" id="ARBA00022630"/>
    </source>
</evidence>